<evidence type="ECO:0000256" key="4">
    <source>
        <dbReference type="ARBA" id="ARBA00022737"/>
    </source>
</evidence>
<gene>
    <name evidence="9" type="ORF">D7024_03850</name>
</gene>
<sequence>MSKYYLYQDEKRCISCRSCEVQCKVNKGLGVGPKPSKVVTVDPVIRSGQAMATYVFTACHHCEDPYCVQACPVGAVQKRPRDGIVFIDRELCVGCRSCIMACPWGAPQWDEEKGVAVKCDYCKDRIDAGLEPACVTACPTNSLLFGPAERMPDVKRVRYIRKRFTPLRKKAGRKSRPVA</sequence>
<keyword evidence="7" id="KW-0411">Iron-sulfur</keyword>
<feature type="domain" description="4Fe-4S ferredoxin-type" evidence="8">
    <location>
        <begin position="4"/>
        <end position="34"/>
    </location>
</feature>
<dbReference type="PROSITE" id="PS00198">
    <property type="entry name" value="4FE4S_FER_1"/>
    <property type="match status" value="1"/>
</dbReference>
<evidence type="ECO:0000256" key="2">
    <source>
        <dbReference type="ARBA" id="ARBA00022485"/>
    </source>
</evidence>
<dbReference type="EMBL" id="RBWE01000001">
    <property type="protein sequence ID" value="RKO66161.1"/>
    <property type="molecule type" value="Genomic_DNA"/>
</dbReference>
<protein>
    <submittedName>
        <fullName evidence="9">4Fe-4S dicluster domain-containing protein</fullName>
    </submittedName>
</protein>
<evidence type="ECO:0000256" key="7">
    <source>
        <dbReference type="ARBA" id="ARBA00023014"/>
    </source>
</evidence>
<evidence type="ECO:0000256" key="3">
    <source>
        <dbReference type="ARBA" id="ARBA00022723"/>
    </source>
</evidence>
<dbReference type="PANTHER" id="PTHR43177:SF5">
    <property type="entry name" value="ANAEROBIC DIMETHYL SULFOXIDE REDUCTASE CHAIN B-RELATED"/>
    <property type="match status" value="1"/>
</dbReference>
<dbReference type="InterPro" id="IPR017900">
    <property type="entry name" value="4Fe4S_Fe_S_CS"/>
</dbReference>
<dbReference type="Gene3D" id="3.30.70.20">
    <property type="match status" value="2"/>
</dbReference>
<feature type="domain" description="4Fe-4S ferredoxin-type" evidence="8">
    <location>
        <begin position="83"/>
        <end position="112"/>
    </location>
</feature>
<keyword evidence="2" id="KW-0004">4Fe-4S</keyword>
<dbReference type="Proteomes" id="UP000271256">
    <property type="component" value="Unassembled WGS sequence"/>
</dbReference>
<proteinExistence type="predicted"/>
<dbReference type="OrthoDB" id="9810688at2"/>
<keyword evidence="6" id="KW-0408">Iron</keyword>
<evidence type="ECO:0000256" key="6">
    <source>
        <dbReference type="ARBA" id="ARBA00023004"/>
    </source>
</evidence>
<evidence type="ECO:0000313" key="9">
    <source>
        <dbReference type="EMBL" id="RKO66161.1"/>
    </source>
</evidence>
<dbReference type="InterPro" id="IPR050954">
    <property type="entry name" value="ET_IronSulfur_Cluster-Binding"/>
</dbReference>
<evidence type="ECO:0000256" key="1">
    <source>
        <dbReference type="ARBA" id="ARBA00022448"/>
    </source>
</evidence>
<reference evidence="9 10" key="1">
    <citation type="submission" date="2018-10" db="EMBL/GenBank/DDBJ databases">
        <authorList>
            <person name="Grouzdev D.S."/>
            <person name="Krutkina M.S."/>
            <person name="Tourova T.P."/>
            <person name="Nazina T.N."/>
        </authorList>
    </citation>
    <scope>NUCLEOTIDE SEQUENCE [LARGE SCALE GENOMIC DNA]</scope>
    <source>
        <strain evidence="9 10">435</strain>
    </source>
</reference>
<name>A0A494WTA3_9FIRM</name>
<keyword evidence="4" id="KW-0677">Repeat</keyword>
<dbReference type="GO" id="GO:0051539">
    <property type="term" value="F:4 iron, 4 sulfur cluster binding"/>
    <property type="evidence" value="ECO:0007669"/>
    <property type="project" value="UniProtKB-KW"/>
</dbReference>
<evidence type="ECO:0000313" key="10">
    <source>
        <dbReference type="Proteomes" id="UP000271256"/>
    </source>
</evidence>
<dbReference type="AlphaFoldDB" id="A0A494WTA3"/>
<dbReference type="PANTHER" id="PTHR43177">
    <property type="entry name" value="PROTEIN NRFC"/>
    <property type="match status" value="1"/>
</dbReference>
<dbReference type="GO" id="GO:0046872">
    <property type="term" value="F:metal ion binding"/>
    <property type="evidence" value="ECO:0007669"/>
    <property type="project" value="UniProtKB-KW"/>
</dbReference>
<dbReference type="Pfam" id="PF12800">
    <property type="entry name" value="Fer4_4"/>
    <property type="match status" value="1"/>
</dbReference>
<keyword evidence="5" id="KW-0249">Electron transport</keyword>
<dbReference type="SUPFAM" id="SSF54862">
    <property type="entry name" value="4Fe-4S ferredoxins"/>
    <property type="match status" value="1"/>
</dbReference>
<keyword evidence="10" id="KW-1185">Reference proteome</keyword>
<dbReference type="PROSITE" id="PS51379">
    <property type="entry name" value="4FE4S_FER_2"/>
    <property type="match status" value="3"/>
</dbReference>
<evidence type="ECO:0000259" key="8">
    <source>
        <dbReference type="PROSITE" id="PS51379"/>
    </source>
</evidence>
<organism evidence="9 10">
    <name type="scientific">Desulfofundulus salinus</name>
    <dbReference type="NCBI Taxonomy" id="2419843"/>
    <lineage>
        <taxon>Bacteria</taxon>
        <taxon>Bacillati</taxon>
        <taxon>Bacillota</taxon>
        <taxon>Clostridia</taxon>
        <taxon>Eubacteriales</taxon>
        <taxon>Peptococcaceae</taxon>
        <taxon>Desulfofundulus</taxon>
    </lineage>
</organism>
<keyword evidence="3" id="KW-0479">Metal-binding</keyword>
<dbReference type="RefSeq" id="WP_121450605.1">
    <property type="nucleotide sequence ID" value="NZ_RBWE01000001.1"/>
</dbReference>
<comment type="caution">
    <text evidence="9">The sequence shown here is derived from an EMBL/GenBank/DDBJ whole genome shotgun (WGS) entry which is preliminary data.</text>
</comment>
<dbReference type="Pfam" id="PF13247">
    <property type="entry name" value="Fer4_11"/>
    <property type="match status" value="1"/>
</dbReference>
<dbReference type="InterPro" id="IPR017896">
    <property type="entry name" value="4Fe4S_Fe-S-bd"/>
</dbReference>
<accession>A0A494WTA3</accession>
<feature type="domain" description="4Fe-4S ferredoxin-type" evidence="8">
    <location>
        <begin position="50"/>
        <end position="81"/>
    </location>
</feature>
<evidence type="ECO:0000256" key="5">
    <source>
        <dbReference type="ARBA" id="ARBA00022982"/>
    </source>
</evidence>
<keyword evidence="1" id="KW-0813">Transport</keyword>